<feature type="transmembrane region" description="Helical" evidence="6">
    <location>
        <begin position="162"/>
        <end position="181"/>
    </location>
</feature>
<dbReference type="AlphaFoldDB" id="A0A0S6U7L1"/>
<dbReference type="PANTHER" id="PTHR30250:SF11">
    <property type="entry name" value="O-ANTIGEN TRANSPORTER-RELATED"/>
    <property type="match status" value="1"/>
</dbReference>
<feature type="transmembrane region" description="Helical" evidence="6">
    <location>
        <begin position="60"/>
        <end position="80"/>
    </location>
</feature>
<evidence type="ECO:0000256" key="5">
    <source>
        <dbReference type="ARBA" id="ARBA00023136"/>
    </source>
</evidence>
<dbReference type="RefSeq" id="WP_051394147.1">
    <property type="nucleotide sequence ID" value="NZ_DF384213.1"/>
</dbReference>
<keyword evidence="4 6" id="KW-1133">Transmembrane helix</keyword>
<comment type="subcellular location">
    <subcellularLocation>
        <location evidence="1">Cell membrane</location>
        <topology evidence="1">Multi-pass membrane protein</topology>
    </subcellularLocation>
</comment>
<evidence type="ECO:0000313" key="7">
    <source>
        <dbReference type="EMBL" id="GAE03119.1"/>
    </source>
</evidence>
<gene>
    <name evidence="7" type="ORF">CBO05C_2809</name>
</gene>
<evidence type="ECO:0000256" key="6">
    <source>
        <dbReference type="SAM" id="Phobius"/>
    </source>
</evidence>
<evidence type="ECO:0000256" key="3">
    <source>
        <dbReference type="ARBA" id="ARBA00022692"/>
    </source>
</evidence>
<keyword evidence="3 6" id="KW-0812">Transmembrane</keyword>
<evidence type="ECO:0000256" key="2">
    <source>
        <dbReference type="ARBA" id="ARBA00022475"/>
    </source>
</evidence>
<feature type="transmembrane region" description="Helical" evidence="6">
    <location>
        <begin position="21"/>
        <end position="40"/>
    </location>
</feature>
<dbReference type="HOGENOM" id="CLU_052156_0_0_9"/>
<keyword evidence="2" id="KW-1003">Cell membrane</keyword>
<reference evidence="7" key="1">
    <citation type="submission" date="2013-10" db="EMBL/GenBank/DDBJ databases">
        <title>Draft genome sequence of Clostridium botulinum type B strain Osaka05.</title>
        <authorList>
            <person name="Sakaguchi Y."/>
            <person name="Hosomi K."/>
            <person name="Uchiyama J."/>
            <person name="Ogura Y."/>
            <person name="Sakaguchi M."/>
            <person name="Kohda T."/>
            <person name="Mukamoto M."/>
            <person name="Misawa N."/>
            <person name="Matsuzaki S."/>
            <person name="Hayashi T."/>
            <person name="Kozaki S."/>
        </authorList>
    </citation>
    <scope>NUCLEOTIDE SEQUENCE</scope>
    <source>
        <strain evidence="7">Osaka05</strain>
    </source>
</reference>
<protein>
    <submittedName>
        <fullName evidence="7">Uncharacterized protein</fullName>
    </submittedName>
</protein>
<proteinExistence type="predicted"/>
<dbReference type="InterPro" id="IPR050833">
    <property type="entry name" value="Poly_Biosynth_Transport"/>
</dbReference>
<accession>A0A0S6U7L1</accession>
<feature type="transmembrane region" description="Helical" evidence="6">
    <location>
        <begin position="231"/>
        <end position="254"/>
    </location>
</feature>
<evidence type="ECO:0000256" key="4">
    <source>
        <dbReference type="ARBA" id="ARBA00022989"/>
    </source>
</evidence>
<feature type="transmembrane region" description="Helical" evidence="6">
    <location>
        <begin position="309"/>
        <end position="332"/>
    </location>
</feature>
<feature type="transmembrane region" description="Helical" evidence="6">
    <location>
        <begin position="398"/>
        <end position="418"/>
    </location>
</feature>
<feature type="transmembrane region" description="Helical" evidence="6">
    <location>
        <begin position="260"/>
        <end position="288"/>
    </location>
</feature>
<feature type="transmembrane region" description="Helical" evidence="6">
    <location>
        <begin position="101"/>
        <end position="120"/>
    </location>
</feature>
<name>A0A0S6U7L1_CLOBO</name>
<feature type="transmembrane region" description="Helical" evidence="6">
    <location>
        <begin position="373"/>
        <end position="392"/>
    </location>
</feature>
<sequence length="427" mass="48125">MQLSIKNKIKSTLNTVSKIGFFHLFSANIILQIVGFGIQIFLTRILSVDDIGRIKVMQSFIGIATIIAGLGVNTAILKLCSEDIDDNQKKKLFINGIKFNFITSMIVLTICIICSFTKIYSSDNIINVALRYYSIIIPFNVLNDLGIVYLQSQKKIKDMSRVQIITKVISVLFIILFSILFSLSGFIFAYVLTGIISFIIFLFLFKDELKEFLKIPITKKYIKNIYNIGKYAFATNSIGQILAFVDVLFMNYLIKDNSAIGFFGTAQLIITGLMIIPTTFNQIIVPYVSGNCKSKNKVIKIYNGYYKKMISLMFAVIFISFFVIPIFIPIIFGSKYVNSISYFRILLVGLFFWSISATRGIILLGIGQVKYNFYVSLVTACFNIAFNYVLILKFGASGAAYGTVLGFFVGNIVSKKIFHKAINNKYI</sequence>
<dbReference type="Proteomes" id="UP000054164">
    <property type="component" value="Unassembled WGS sequence"/>
</dbReference>
<evidence type="ECO:0000256" key="1">
    <source>
        <dbReference type="ARBA" id="ARBA00004651"/>
    </source>
</evidence>
<feature type="transmembrane region" description="Helical" evidence="6">
    <location>
        <begin position="344"/>
        <end position="366"/>
    </location>
</feature>
<feature type="transmembrane region" description="Helical" evidence="6">
    <location>
        <begin position="132"/>
        <end position="150"/>
    </location>
</feature>
<dbReference type="PANTHER" id="PTHR30250">
    <property type="entry name" value="PST FAMILY PREDICTED COLANIC ACID TRANSPORTER"/>
    <property type="match status" value="1"/>
</dbReference>
<keyword evidence="5 6" id="KW-0472">Membrane</keyword>
<organism evidence="7">
    <name type="scientific">Clostridium botulinum B str. Osaka05</name>
    <dbReference type="NCBI Taxonomy" id="1407017"/>
    <lineage>
        <taxon>Bacteria</taxon>
        <taxon>Bacillati</taxon>
        <taxon>Bacillota</taxon>
        <taxon>Clostridia</taxon>
        <taxon>Eubacteriales</taxon>
        <taxon>Clostridiaceae</taxon>
        <taxon>Clostridium</taxon>
    </lineage>
</organism>
<feature type="transmembrane region" description="Helical" evidence="6">
    <location>
        <begin position="187"/>
        <end position="205"/>
    </location>
</feature>
<dbReference type="GO" id="GO:0005886">
    <property type="term" value="C:plasma membrane"/>
    <property type="evidence" value="ECO:0007669"/>
    <property type="project" value="UniProtKB-SubCell"/>
</dbReference>
<dbReference type="EMBL" id="DF384213">
    <property type="protein sequence ID" value="GAE03119.1"/>
    <property type="molecule type" value="Genomic_DNA"/>
</dbReference>
<dbReference type="Pfam" id="PF13440">
    <property type="entry name" value="Polysacc_synt_3"/>
    <property type="match status" value="1"/>
</dbReference>